<dbReference type="Proteomes" id="UP000723714">
    <property type="component" value="Unassembled WGS sequence"/>
</dbReference>
<dbReference type="RefSeq" id="WP_216238979.1">
    <property type="nucleotide sequence ID" value="NZ_JABACJ020000001.1"/>
</dbReference>
<keyword evidence="2" id="KW-0808">Transferase</keyword>
<dbReference type="InterPro" id="IPR004629">
    <property type="entry name" value="WecG_TagA_CpsF"/>
</dbReference>
<gene>
    <name evidence="3" type="ORF">HGO97_002195</name>
</gene>
<evidence type="ECO:0000313" key="3">
    <source>
        <dbReference type="EMBL" id="MBU3874622.1"/>
    </source>
</evidence>
<protein>
    <submittedName>
        <fullName evidence="3">WecB/TagA/CpsF family glycosyltransferase</fullName>
    </submittedName>
</protein>
<dbReference type="PANTHER" id="PTHR34136:SF1">
    <property type="entry name" value="UDP-N-ACETYL-D-MANNOSAMINURONIC ACID TRANSFERASE"/>
    <property type="match status" value="1"/>
</dbReference>
<evidence type="ECO:0000256" key="1">
    <source>
        <dbReference type="ARBA" id="ARBA00022676"/>
    </source>
</evidence>
<sequence>MKKKINIFDVEIDGFTAKAAMQAAVEYMQSESINTIEIVTLDMLMQGQDSPEWIEKTKEIDLILPGEKEILEAAEVEDRNLLKDVTNELFLRMFIRFLQRNHKKIFLIAGSGQELESLKPALERYNRGIVIVGQGILDPEGKAEEEIINEVNGVETDCILSILPSPQQEEFIVKNSALLNARMWLGCGKTLSRMYGERSGSGVRRFFLKKIFRYRVGRQRKEV</sequence>
<keyword evidence="1" id="KW-0328">Glycosyltransferase</keyword>
<reference evidence="3 4" key="1">
    <citation type="submission" date="2021-06" db="EMBL/GenBank/DDBJ databases">
        <title>Faecalicatena sp. nov. isolated from porcine feces.</title>
        <authorList>
            <person name="Oh B.S."/>
            <person name="Lee J.H."/>
        </authorList>
    </citation>
    <scope>NUCLEOTIDE SEQUENCE [LARGE SCALE GENOMIC DNA]</scope>
    <source>
        <strain evidence="3 4">AGMB00832</strain>
    </source>
</reference>
<dbReference type="EMBL" id="JABACJ020000001">
    <property type="protein sequence ID" value="MBU3874622.1"/>
    <property type="molecule type" value="Genomic_DNA"/>
</dbReference>
<organism evidence="3 4">
    <name type="scientific">Faecalicatena faecalis</name>
    <dbReference type="NCBI Taxonomy" id="2726362"/>
    <lineage>
        <taxon>Bacteria</taxon>
        <taxon>Bacillati</taxon>
        <taxon>Bacillota</taxon>
        <taxon>Clostridia</taxon>
        <taxon>Lachnospirales</taxon>
        <taxon>Lachnospiraceae</taxon>
        <taxon>Faecalicatena</taxon>
    </lineage>
</organism>
<dbReference type="PANTHER" id="PTHR34136">
    <property type="match status" value="1"/>
</dbReference>
<evidence type="ECO:0000313" key="4">
    <source>
        <dbReference type="Proteomes" id="UP000723714"/>
    </source>
</evidence>
<keyword evidence="4" id="KW-1185">Reference proteome</keyword>
<dbReference type="Pfam" id="PF03808">
    <property type="entry name" value="Glyco_tran_WecG"/>
    <property type="match status" value="1"/>
</dbReference>
<name>A0ABS6CZ80_9FIRM</name>
<comment type="caution">
    <text evidence="3">The sequence shown here is derived from an EMBL/GenBank/DDBJ whole genome shotgun (WGS) entry which is preliminary data.</text>
</comment>
<accession>A0ABS6CZ80</accession>
<proteinExistence type="predicted"/>
<evidence type="ECO:0000256" key="2">
    <source>
        <dbReference type="ARBA" id="ARBA00022679"/>
    </source>
</evidence>